<dbReference type="InterPro" id="IPR001543">
    <property type="entry name" value="FliN-like_C"/>
</dbReference>
<dbReference type="InterPro" id="IPR051469">
    <property type="entry name" value="FliN/MopA/SpaO"/>
</dbReference>
<keyword evidence="6 7" id="KW-0472">Membrane</keyword>
<name>A0ABQ1JU84_9SPHN</name>
<dbReference type="InterPro" id="IPR001172">
    <property type="entry name" value="FliN_T3SS_HrcQb"/>
</dbReference>
<dbReference type="PRINTS" id="PR00956">
    <property type="entry name" value="FLGMOTORFLIN"/>
</dbReference>
<accession>A0ABQ1JU84</accession>
<evidence type="ECO:0000256" key="6">
    <source>
        <dbReference type="ARBA" id="ARBA00023136"/>
    </source>
</evidence>
<dbReference type="PROSITE" id="PS50890">
    <property type="entry name" value="PUA"/>
    <property type="match status" value="1"/>
</dbReference>
<evidence type="ECO:0000256" key="7">
    <source>
        <dbReference type="RuleBase" id="RU362074"/>
    </source>
</evidence>
<keyword evidence="10" id="KW-1185">Reference proteome</keyword>
<evidence type="ECO:0000259" key="8">
    <source>
        <dbReference type="Pfam" id="PF01052"/>
    </source>
</evidence>
<comment type="function">
    <text evidence="7">FliN is one of three proteins (FliG, FliN, FliM) that form the rotor-mounted switch complex (C ring), located at the base of the basal body. This complex interacts with the CheY and CheZ chemotaxis proteins, in addition to contacting components of the motor that determine the direction of flagellar rotation.</text>
</comment>
<protein>
    <recommendedName>
        <fullName evidence="2 7">Flagellar motor switch protein FliN</fullName>
    </recommendedName>
</protein>
<comment type="similarity">
    <text evidence="1 7">Belongs to the FliN/MopA/SpaO family.</text>
</comment>
<dbReference type="InterPro" id="IPR036429">
    <property type="entry name" value="SpoA-like_sf"/>
</dbReference>
<keyword evidence="5 7" id="KW-0283">Flagellar rotation</keyword>
<dbReference type="RefSeq" id="WP_376857620.1">
    <property type="nucleotide sequence ID" value="NZ_JBHRVH010000001.1"/>
</dbReference>
<evidence type="ECO:0000256" key="1">
    <source>
        <dbReference type="ARBA" id="ARBA00009226"/>
    </source>
</evidence>
<keyword evidence="4 7" id="KW-0145">Chemotaxis</keyword>
<dbReference type="EMBL" id="BMGD01000006">
    <property type="protein sequence ID" value="GGB74352.1"/>
    <property type="molecule type" value="Genomic_DNA"/>
</dbReference>
<evidence type="ECO:0000256" key="2">
    <source>
        <dbReference type="ARBA" id="ARBA00021897"/>
    </source>
</evidence>
<gene>
    <name evidence="9" type="ORF">GCM10010833_31950</name>
</gene>
<evidence type="ECO:0000256" key="3">
    <source>
        <dbReference type="ARBA" id="ARBA00022475"/>
    </source>
</evidence>
<evidence type="ECO:0000256" key="4">
    <source>
        <dbReference type="ARBA" id="ARBA00022500"/>
    </source>
</evidence>
<dbReference type="PANTHER" id="PTHR43484">
    <property type="match status" value="1"/>
</dbReference>
<sequence length="132" mass="14334">MEKPVNNQDMNDAAAIGLPEEPSTAPDFPVFGETALAVPFDDLASFDPAATMNDGLDAVNDVPLTMQAVLGRARMTISELVQMRPGRVVELDRKVGEPVDIYVNDRLIARGEVVLIDKVLGVTLTEIVREED</sequence>
<keyword evidence="3 7" id="KW-1003">Cell membrane</keyword>
<organism evidence="9 10">
    <name type="scientific">Blastomonas aquatica</name>
    <dbReference type="NCBI Taxonomy" id="1510276"/>
    <lineage>
        <taxon>Bacteria</taxon>
        <taxon>Pseudomonadati</taxon>
        <taxon>Pseudomonadota</taxon>
        <taxon>Alphaproteobacteria</taxon>
        <taxon>Sphingomonadales</taxon>
        <taxon>Sphingomonadaceae</taxon>
        <taxon>Blastomonas</taxon>
    </lineage>
</organism>
<reference evidence="10" key="1">
    <citation type="journal article" date="2019" name="Int. J. Syst. Evol. Microbiol.">
        <title>The Global Catalogue of Microorganisms (GCM) 10K type strain sequencing project: providing services to taxonomists for standard genome sequencing and annotation.</title>
        <authorList>
            <consortium name="The Broad Institute Genomics Platform"/>
            <consortium name="The Broad Institute Genome Sequencing Center for Infectious Disease"/>
            <person name="Wu L."/>
            <person name="Ma J."/>
        </authorList>
    </citation>
    <scope>NUCLEOTIDE SEQUENCE [LARGE SCALE GENOMIC DNA]</scope>
    <source>
        <strain evidence="10">CGMCC 1.12851</strain>
    </source>
</reference>
<dbReference type="SUPFAM" id="SSF101801">
    <property type="entry name" value="Surface presentation of antigens (SPOA)"/>
    <property type="match status" value="1"/>
</dbReference>
<evidence type="ECO:0000313" key="10">
    <source>
        <dbReference type="Proteomes" id="UP000614261"/>
    </source>
</evidence>
<comment type="caution">
    <text evidence="9">The sequence shown here is derived from an EMBL/GenBank/DDBJ whole genome shotgun (WGS) entry which is preliminary data.</text>
</comment>
<proteinExistence type="inferred from homology"/>
<feature type="domain" description="Flagellar motor switch protein FliN-like C-terminal" evidence="8">
    <location>
        <begin position="58"/>
        <end position="128"/>
    </location>
</feature>
<dbReference type="Pfam" id="PF01052">
    <property type="entry name" value="FliMN_C"/>
    <property type="match status" value="1"/>
</dbReference>
<keyword evidence="7" id="KW-0975">Bacterial flagellum</keyword>
<comment type="subcellular location">
    <subcellularLocation>
        <location evidence="7">Cell membrane</location>
        <topology evidence="7">Peripheral membrane protein</topology>
        <orientation evidence="7">Cytoplasmic side</orientation>
    </subcellularLocation>
    <subcellularLocation>
        <location evidence="7">Bacterial flagellum basal body</location>
    </subcellularLocation>
</comment>
<evidence type="ECO:0000256" key="5">
    <source>
        <dbReference type="ARBA" id="ARBA00022779"/>
    </source>
</evidence>
<dbReference type="Proteomes" id="UP000614261">
    <property type="component" value="Unassembled WGS sequence"/>
</dbReference>
<dbReference type="PANTHER" id="PTHR43484:SF1">
    <property type="entry name" value="FLAGELLAR MOTOR SWITCH PROTEIN FLIN"/>
    <property type="match status" value="1"/>
</dbReference>
<dbReference type="InterPro" id="IPR012826">
    <property type="entry name" value="FliN"/>
</dbReference>
<evidence type="ECO:0000313" key="9">
    <source>
        <dbReference type="EMBL" id="GGB74352.1"/>
    </source>
</evidence>
<dbReference type="Gene3D" id="2.30.330.10">
    <property type="entry name" value="SpoA-like"/>
    <property type="match status" value="1"/>
</dbReference>
<dbReference type="NCBIfam" id="TIGR02480">
    <property type="entry name" value="fliN"/>
    <property type="match status" value="1"/>
</dbReference>